<feature type="compositionally biased region" description="Basic and acidic residues" evidence="1">
    <location>
        <begin position="635"/>
        <end position="644"/>
    </location>
</feature>
<dbReference type="GeneID" id="112274370"/>
<dbReference type="SMART" id="SM00501">
    <property type="entry name" value="BRIGHT"/>
    <property type="match status" value="1"/>
</dbReference>
<dbReference type="GO" id="GO:0003677">
    <property type="term" value="F:DNA binding"/>
    <property type="evidence" value="ECO:0007669"/>
    <property type="project" value="InterPro"/>
</dbReference>
<dbReference type="Proteomes" id="UP000006727">
    <property type="component" value="Chromosome 21"/>
</dbReference>
<dbReference type="EMBL" id="ABEU02000021">
    <property type="protein sequence ID" value="PNR32278.1"/>
    <property type="molecule type" value="Genomic_DNA"/>
</dbReference>
<feature type="compositionally biased region" description="Acidic residues" evidence="1">
    <location>
        <begin position="66"/>
        <end position="75"/>
    </location>
</feature>
<dbReference type="PANTHER" id="PTHR46872:SF10">
    <property type="entry name" value="MYB-LIKE DOMAIN-CONTAINING PROTEIN"/>
    <property type="match status" value="1"/>
</dbReference>
<dbReference type="AlphaFoldDB" id="A0A2K1ISP0"/>
<evidence type="ECO:0000313" key="5">
    <source>
        <dbReference type="Proteomes" id="UP000006727"/>
    </source>
</evidence>
<feature type="domain" description="ARID" evidence="2">
    <location>
        <begin position="79"/>
        <end position="168"/>
    </location>
</feature>
<evidence type="ECO:0000313" key="3">
    <source>
        <dbReference type="EMBL" id="PNR32278.1"/>
    </source>
</evidence>
<feature type="region of interest" description="Disordered" evidence="1">
    <location>
        <begin position="802"/>
        <end position="848"/>
    </location>
</feature>
<feature type="region of interest" description="Disordered" evidence="1">
    <location>
        <begin position="409"/>
        <end position="458"/>
    </location>
</feature>
<reference evidence="3 5" key="2">
    <citation type="journal article" date="2018" name="Plant J.">
        <title>The Physcomitrella patens chromosome-scale assembly reveals moss genome structure and evolution.</title>
        <authorList>
            <person name="Lang D."/>
            <person name="Ullrich K.K."/>
            <person name="Murat F."/>
            <person name="Fuchs J."/>
            <person name="Jenkins J."/>
            <person name="Haas F.B."/>
            <person name="Piednoel M."/>
            <person name="Gundlach H."/>
            <person name="Van Bel M."/>
            <person name="Meyberg R."/>
            <person name="Vives C."/>
            <person name="Morata J."/>
            <person name="Symeonidi A."/>
            <person name="Hiss M."/>
            <person name="Muchero W."/>
            <person name="Kamisugi Y."/>
            <person name="Saleh O."/>
            <person name="Blanc G."/>
            <person name="Decker E.L."/>
            <person name="van Gessel N."/>
            <person name="Grimwood J."/>
            <person name="Hayes R.D."/>
            <person name="Graham S.W."/>
            <person name="Gunter L.E."/>
            <person name="McDaniel S.F."/>
            <person name="Hoernstein S.N.W."/>
            <person name="Larsson A."/>
            <person name="Li F.W."/>
            <person name="Perroud P.F."/>
            <person name="Phillips J."/>
            <person name="Ranjan P."/>
            <person name="Rokshar D.S."/>
            <person name="Rothfels C.J."/>
            <person name="Schneider L."/>
            <person name="Shu S."/>
            <person name="Stevenson D.W."/>
            <person name="Thummler F."/>
            <person name="Tillich M."/>
            <person name="Villarreal Aguilar J.C."/>
            <person name="Widiez T."/>
            <person name="Wong G.K."/>
            <person name="Wymore A."/>
            <person name="Zhang Y."/>
            <person name="Zimmer A.D."/>
            <person name="Quatrano R.S."/>
            <person name="Mayer K.F.X."/>
            <person name="Goodstein D."/>
            <person name="Casacuberta J.M."/>
            <person name="Vandepoele K."/>
            <person name="Reski R."/>
            <person name="Cuming A.C."/>
            <person name="Tuskan G.A."/>
            <person name="Maumus F."/>
            <person name="Salse J."/>
            <person name="Schmutz J."/>
            <person name="Rensing S.A."/>
        </authorList>
    </citation>
    <scope>NUCLEOTIDE SEQUENCE [LARGE SCALE GENOMIC DNA]</scope>
    <source>
        <strain evidence="4 5">cv. Gransden 2004</strain>
    </source>
</reference>
<dbReference type="PaxDb" id="3218-PP1S342_36V6.1"/>
<accession>A0A2K1ISP0</accession>
<dbReference type="SUPFAM" id="SSF46774">
    <property type="entry name" value="ARID-like"/>
    <property type="match status" value="1"/>
</dbReference>
<dbReference type="InterPro" id="IPR036431">
    <property type="entry name" value="ARID_dom_sf"/>
</dbReference>
<feature type="region of interest" description="Disordered" evidence="1">
    <location>
        <begin position="1"/>
        <end position="75"/>
    </location>
</feature>
<feature type="region of interest" description="Disordered" evidence="1">
    <location>
        <begin position="634"/>
        <end position="660"/>
    </location>
</feature>
<dbReference type="PROSITE" id="PS51011">
    <property type="entry name" value="ARID"/>
    <property type="match status" value="1"/>
</dbReference>
<feature type="region of interest" description="Disordered" evidence="1">
    <location>
        <begin position="189"/>
        <end position="218"/>
    </location>
</feature>
<dbReference type="EnsemblPlants" id="Pp3c21_19630V3.1">
    <property type="protein sequence ID" value="Pp3c21_19630V3.1"/>
    <property type="gene ID" value="Pp3c21_19630"/>
</dbReference>
<reference evidence="3 5" key="1">
    <citation type="journal article" date="2008" name="Science">
        <title>The Physcomitrella genome reveals evolutionary insights into the conquest of land by plants.</title>
        <authorList>
            <person name="Rensing S."/>
            <person name="Lang D."/>
            <person name="Zimmer A."/>
            <person name="Terry A."/>
            <person name="Salamov A."/>
            <person name="Shapiro H."/>
            <person name="Nishiyama T."/>
            <person name="Perroud P.-F."/>
            <person name="Lindquist E."/>
            <person name="Kamisugi Y."/>
            <person name="Tanahashi T."/>
            <person name="Sakakibara K."/>
            <person name="Fujita T."/>
            <person name="Oishi K."/>
            <person name="Shin-I T."/>
            <person name="Kuroki Y."/>
            <person name="Toyoda A."/>
            <person name="Suzuki Y."/>
            <person name="Hashimoto A."/>
            <person name="Yamaguchi K."/>
            <person name="Sugano A."/>
            <person name="Kohara Y."/>
            <person name="Fujiyama A."/>
            <person name="Anterola A."/>
            <person name="Aoki S."/>
            <person name="Ashton N."/>
            <person name="Barbazuk W.B."/>
            <person name="Barker E."/>
            <person name="Bennetzen J."/>
            <person name="Bezanilla M."/>
            <person name="Blankenship R."/>
            <person name="Cho S.H."/>
            <person name="Dutcher S."/>
            <person name="Estelle M."/>
            <person name="Fawcett J.A."/>
            <person name="Gundlach H."/>
            <person name="Hanada K."/>
            <person name="Heyl A."/>
            <person name="Hicks K.A."/>
            <person name="Hugh J."/>
            <person name="Lohr M."/>
            <person name="Mayer K."/>
            <person name="Melkozernov A."/>
            <person name="Murata T."/>
            <person name="Nelson D."/>
            <person name="Pils B."/>
            <person name="Prigge M."/>
            <person name="Reiss B."/>
            <person name="Renner T."/>
            <person name="Rombauts S."/>
            <person name="Rushton P."/>
            <person name="Sanderfoot A."/>
            <person name="Schween G."/>
            <person name="Shiu S.-H."/>
            <person name="Stueber K."/>
            <person name="Theodoulou F.L."/>
            <person name="Tu H."/>
            <person name="Van de Peer Y."/>
            <person name="Verrier P.J."/>
            <person name="Waters E."/>
            <person name="Wood A."/>
            <person name="Yang L."/>
            <person name="Cove D."/>
            <person name="Cuming A."/>
            <person name="Hasebe M."/>
            <person name="Lucas S."/>
            <person name="Mishler D.B."/>
            <person name="Reski R."/>
            <person name="Grigoriev I."/>
            <person name="Quatrano R.S."/>
            <person name="Boore J.L."/>
        </authorList>
    </citation>
    <scope>NUCLEOTIDE SEQUENCE [LARGE SCALE GENOMIC DNA]</scope>
    <source>
        <strain evidence="4 5">cv. Gransden 2004</strain>
    </source>
</reference>
<gene>
    <name evidence="4" type="primary">LOC112274370</name>
    <name evidence="3" type="ORF">PHYPA_026404</name>
</gene>
<dbReference type="PANTHER" id="PTHR46872">
    <property type="entry name" value="DNA BINDING PROTEIN"/>
    <property type="match status" value="1"/>
</dbReference>
<organism evidence="3">
    <name type="scientific">Physcomitrium patens</name>
    <name type="common">Spreading-leaved earth moss</name>
    <name type="synonym">Physcomitrella patens</name>
    <dbReference type="NCBI Taxonomy" id="3218"/>
    <lineage>
        <taxon>Eukaryota</taxon>
        <taxon>Viridiplantae</taxon>
        <taxon>Streptophyta</taxon>
        <taxon>Embryophyta</taxon>
        <taxon>Bryophyta</taxon>
        <taxon>Bryophytina</taxon>
        <taxon>Bryopsida</taxon>
        <taxon>Funariidae</taxon>
        <taxon>Funariales</taxon>
        <taxon>Funariaceae</taxon>
        <taxon>Physcomitrium</taxon>
    </lineage>
</organism>
<protein>
    <recommendedName>
        <fullName evidence="2">ARID domain-containing protein</fullName>
    </recommendedName>
</protein>
<feature type="compositionally biased region" description="Acidic residues" evidence="1">
    <location>
        <begin position="805"/>
        <end position="815"/>
    </location>
</feature>
<dbReference type="InterPro" id="IPR001606">
    <property type="entry name" value="ARID_dom"/>
</dbReference>
<name>A0A2K1ISP0_PHYPA</name>
<evidence type="ECO:0000313" key="4">
    <source>
        <dbReference type="EnsemblPlants" id="Pp3c21_19630V3.1"/>
    </source>
</evidence>
<feature type="compositionally biased region" description="Basic and acidic residues" evidence="1">
    <location>
        <begin position="25"/>
        <end position="43"/>
    </location>
</feature>
<evidence type="ECO:0000256" key="1">
    <source>
        <dbReference type="SAM" id="MobiDB-lite"/>
    </source>
</evidence>
<feature type="compositionally biased region" description="Basic and acidic residues" evidence="1">
    <location>
        <begin position="203"/>
        <end position="215"/>
    </location>
</feature>
<dbReference type="Gramene" id="Pp3c21_19630V3.1">
    <property type="protein sequence ID" value="Pp3c21_19630V3.1"/>
    <property type="gene ID" value="Pp3c21_19630"/>
</dbReference>
<dbReference type="Pfam" id="PF01388">
    <property type="entry name" value="ARID"/>
    <property type="match status" value="1"/>
</dbReference>
<proteinExistence type="predicted"/>
<feature type="compositionally biased region" description="Acidic residues" evidence="1">
    <location>
        <begin position="828"/>
        <end position="844"/>
    </location>
</feature>
<dbReference type="RefSeq" id="XP_024359582.1">
    <property type="nucleotide sequence ID" value="XM_024503814.2"/>
</dbReference>
<dbReference type="CDD" id="cd16100">
    <property type="entry name" value="ARID"/>
    <property type="match status" value="1"/>
</dbReference>
<dbReference type="FunCoup" id="A0A2K1ISP0">
    <property type="interactions" value="126"/>
</dbReference>
<dbReference type="Gene3D" id="1.10.150.60">
    <property type="entry name" value="ARID DNA-binding domain"/>
    <property type="match status" value="1"/>
</dbReference>
<feature type="compositionally biased region" description="Basic and acidic residues" evidence="1">
    <location>
        <begin position="435"/>
        <end position="445"/>
    </location>
</feature>
<sequence length="1010" mass="111921">MREPGGGSAQDCDMRVGQGRARVGRGREMARPLGDMKNKRKEVEAEESGEVELGGGEKRSKLTASEDFDVGESDEDEDSRMGVLLLNTASRILEARRRTRPLPVLMGDKAVDLLALHSRVSSMGGYSKVTEAGLWGAVSDALELGLDCGPGLKLVYVKYLKALDAVKNSKELKNSSSLDAAQPSSSVRVSEWWDHGPASRQAESGHEMHEDREYAPEEATAGHQFISHYDHDQKIENGSGSGNVGAAILDDAIEDLRCRYLTQMECKQSSTVEDQETEYTSVKPLASDTVLRGDKDHAHTFDEGPGMCGDWYGGGRVDNAMLQREALRGMVEWIKRIAIIPGRPASAPDAGGPGQGEDWMSHCQLLTSKVRTALWKEARCEDSSVQTKSNPTLRYNGPVRTRLVSQLERMQSTKVDDRNTACTSVEPLASDTILEGDKSHSHTFDEGPGTSGDWHEGGGVESALQQRVALHGMVEWIKRIAIIPGNPASALDAGSPGQGEDWMSQCQMLTSKVRTALWRKARCEDSSIQTKSMPSQFFDEPVRPDAQALERLRATRERLAHYGFLPPPGPSCKEGASSNQDTNIASYWGTSGAHVGQRSARHSVNYSDPVFVRYNQQRKRIPIGKDYQADLVSRIPRDLSHKTSDATQDDSGEGLYSSNAEDNDDRWLGLQLWPQADLREVHFSSCEVGRGRPASCDCREPGSINCVRMHIAAARVKLRNDLGHAFNRMGFDQMGECVGDLWSKDEERTFRMVARTHPASKSRNFWDYLPNSLPYKTRKELNSYYFNVFVLRRRALQNRLGDKIDSDDDEGEFLGESDGSGDVSTGYDEGDEDDFSDGADDGESGDMHDVYPLKILDDAGMQKFTRLPEYQFSPADGVVHHEGDRARTESLVVDLEETGSHGTHNHSDPSHVMLDWDDKHLESASLVPEGRHWEERHWDGGDHQQVSSVLGEAVSNRRLSPLAGKEDTQQPIGLGDLWNQNMEMAPKQEKDRLLSTNGMILELFGDDVRN</sequence>
<dbReference type="KEGG" id="ppp:112274370"/>
<keyword evidence="5" id="KW-1185">Reference proteome</keyword>
<reference evidence="4" key="3">
    <citation type="submission" date="2020-12" db="UniProtKB">
        <authorList>
            <consortium name="EnsemblPlants"/>
        </authorList>
    </citation>
    <scope>IDENTIFICATION</scope>
</reference>
<dbReference type="STRING" id="3218.A0A2K1ISP0"/>
<dbReference type="OrthoDB" id="1938591at2759"/>
<evidence type="ECO:0000259" key="2">
    <source>
        <dbReference type="PROSITE" id="PS51011"/>
    </source>
</evidence>